<feature type="region of interest" description="Disordered" evidence="1">
    <location>
        <begin position="33"/>
        <end position="62"/>
    </location>
</feature>
<organism evidence="2 3">
    <name type="scientific">Patellaria atrata CBS 101060</name>
    <dbReference type="NCBI Taxonomy" id="1346257"/>
    <lineage>
        <taxon>Eukaryota</taxon>
        <taxon>Fungi</taxon>
        <taxon>Dikarya</taxon>
        <taxon>Ascomycota</taxon>
        <taxon>Pezizomycotina</taxon>
        <taxon>Dothideomycetes</taxon>
        <taxon>Dothideomycetes incertae sedis</taxon>
        <taxon>Patellariales</taxon>
        <taxon>Patellariaceae</taxon>
        <taxon>Patellaria</taxon>
    </lineage>
</organism>
<dbReference type="EMBL" id="MU006092">
    <property type="protein sequence ID" value="KAF2840996.1"/>
    <property type="molecule type" value="Genomic_DNA"/>
</dbReference>
<feature type="compositionally biased region" description="Basic and acidic residues" evidence="1">
    <location>
        <begin position="52"/>
        <end position="62"/>
    </location>
</feature>
<protein>
    <submittedName>
        <fullName evidence="2">Uncharacterized protein</fullName>
    </submittedName>
</protein>
<comment type="caution">
    <text evidence="2">The sequence shown here is derived from an EMBL/GenBank/DDBJ whole genome shotgun (WGS) entry which is preliminary data.</text>
</comment>
<accession>A0A9P4SDY2</accession>
<evidence type="ECO:0000313" key="2">
    <source>
        <dbReference type="EMBL" id="KAF2840996.1"/>
    </source>
</evidence>
<proteinExistence type="predicted"/>
<dbReference type="Proteomes" id="UP000799429">
    <property type="component" value="Unassembled WGS sequence"/>
</dbReference>
<gene>
    <name evidence="2" type="ORF">M501DRAFT_1002093</name>
</gene>
<dbReference type="AlphaFoldDB" id="A0A9P4SDY2"/>
<evidence type="ECO:0000313" key="3">
    <source>
        <dbReference type="Proteomes" id="UP000799429"/>
    </source>
</evidence>
<reference evidence="2" key="1">
    <citation type="journal article" date="2020" name="Stud. Mycol.">
        <title>101 Dothideomycetes genomes: a test case for predicting lifestyles and emergence of pathogens.</title>
        <authorList>
            <person name="Haridas S."/>
            <person name="Albert R."/>
            <person name="Binder M."/>
            <person name="Bloem J."/>
            <person name="Labutti K."/>
            <person name="Salamov A."/>
            <person name="Andreopoulos B."/>
            <person name="Baker S."/>
            <person name="Barry K."/>
            <person name="Bills G."/>
            <person name="Bluhm B."/>
            <person name="Cannon C."/>
            <person name="Castanera R."/>
            <person name="Culley D."/>
            <person name="Daum C."/>
            <person name="Ezra D."/>
            <person name="Gonzalez J."/>
            <person name="Henrissat B."/>
            <person name="Kuo A."/>
            <person name="Liang C."/>
            <person name="Lipzen A."/>
            <person name="Lutzoni F."/>
            <person name="Magnuson J."/>
            <person name="Mondo S."/>
            <person name="Nolan M."/>
            <person name="Ohm R."/>
            <person name="Pangilinan J."/>
            <person name="Park H.-J."/>
            <person name="Ramirez L."/>
            <person name="Alfaro M."/>
            <person name="Sun H."/>
            <person name="Tritt A."/>
            <person name="Yoshinaga Y."/>
            <person name="Zwiers L.-H."/>
            <person name="Turgeon B."/>
            <person name="Goodwin S."/>
            <person name="Spatafora J."/>
            <person name="Crous P."/>
            <person name="Grigoriev I."/>
        </authorList>
    </citation>
    <scope>NUCLEOTIDE SEQUENCE</scope>
    <source>
        <strain evidence="2">CBS 101060</strain>
    </source>
</reference>
<keyword evidence="3" id="KW-1185">Reference proteome</keyword>
<sequence>MAKLRVIIYTTTVFERVNSTTKQCVTATSCKNMQTTSEGKEGTPLGRTAGGTRDRESRDPDIGRLVALVAVNDQRPERPECRYTKLTMEDRNI</sequence>
<evidence type="ECO:0000256" key="1">
    <source>
        <dbReference type="SAM" id="MobiDB-lite"/>
    </source>
</evidence>
<name>A0A9P4SDY2_9PEZI</name>